<keyword evidence="4" id="KW-1185">Reference proteome</keyword>
<sequence>MVADEEDLTEALARLELEGGDCLEIEAKTFAEYSRSALGPTLSAFANLPGGGTILLGVSEDPVKVVGVPNPHQQMQAVVSQARQGFSSRITVDTHSIELDGRTVVVANVQEAPVNAKPVRWAGNDAAYLRQYDGDYQMSLQEEQQLLMRHQRPREDTAPVPGTSISSLDDNLVRVFLRNVRAGSTSLREQPDKEILLNLNVLTDDGEVTLAGLYALGQYPQRHVPTLAITAAVLGGQTGPRASERLRIDGAVPRMLIAAVDWVSQHTRTDITFDQDGHGRNTHEYPLVAVRELIANALVHRDLSEPALSKGIEIRLKQDRLVISSPGGLWGVSVDQLGTQHGKSAVNERLYDICTFAADTEERRVIEGLGTGIRAVRDALREADMEPVRFHDTGVRFTALLPRSALLSPADLNWLSALDSTGLTVEQRHALVDMRHGRSWRNSTYRRRFGLDSEQARRQLQDLSNRGLAMISGTKGSTSYALAPAASLVKESAGPGQTAPGTRTPEEPQTPTTPGDPVGLSGNTLAVWASLETGARSRAQIAEATGLTRRQVGYALDLLRRSGLVSVQGGQGSRTTTYQRT</sequence>
<dbReference type="InterPro" id="IPR007421">
    <property type="entry name" value="Schlafen_AlbA_2_dom"/>
</dbReference>
<dbReference type="InterPro" id="IPR038461">
    <property type="entry name" value="Schlafen_AlbA_2_dom_sf"/>
</dbReference>
<dbReference type="PANTHER" id="PTHR30595:SF6">
    <property type="entry name" value="SCHLAFEN ALBA-2 DOMAIN-CONTAINING PROTEIN"/>
    <property type="match status" value="1"/>
</dbReference>
<feature type="compositionally biased region" description="Low complexity" evidence="1">
    <location>
        <begin position="500"/>
        <end position="515"/>
    </location>
</feature>
<dbReference type="InterPro" id="IPR036390">
    <property type="entry name" value="WH_DNA-bd_sf"/>
</dbReference>
<dbReference type="Gene3D" id="3.30.565.60">
    <property type="match status" value="1"/>
</dbReference>
<gene>
    <name evidence="3" type="ORF">D5R93_00425</name>
</gene>
<evidence type="ECO:0000256" key="1">
    <source>
        <dbReference type="SAM" id="MobiDB-lite"/>
    </source>
</evidence>
<accession>A0ABM6Z1B1</accession>
<evidence type="ECO:0000313" key="4">
    <source>
        <dbReference type="Proteomes" id="UP000273001"/>
    </source>
</evidence>
<evidence type="ECO:0000313" key="3">
    <source>
        <dbReference type="EMBL" id="AYD88904.1"/>
    </source>
</evidence>
<dbReference type="EMBL" id="CP032514">
    <property type="protein sequence ID" value="AYD88904.1"/>
    <property type="molecule type" value="Genomic_DNA"/>
</dbReference>
<organism evidence="3 4">
    <name type="scientific">Actinomyces lilanjuaniae</name>
    <dbReference type="NCBI Taxonomy" id="2321394"/>
    <lineage>
        <taxon>Bacteria</taxon>
        <taxon>Bacillati</taxon>
        <taxon>Actinomycetota</taxon>
        <taxon>Actinomycetes</taxon>
        <taxon>Actinomycetales</taxon>
        <taxon>Actinomycetaceae</taxon>
        <taxon>Actinomyces</taxon>
    </lineage>
</organism>
<feature type="domain" description="Schlafen AlbA-2" evidence="2">
    <location>
        <begin position="24"/>
        <end position="138"/>
    </location>
</feature>
<evidence type="ECO:0000259" key="2">
    <source>
        <dbReference type="Pfam" id="PF04326"/>
    </source>
</evidence>
<dbReference type="Proteomes" id="UP000273001">
    <property type="component" value="Chromosome"/>
</dbReference>
<feature type="region of interest" description="Disordered" evidence="1">
    <location>
        <begin position="491"/>
        <end position="522"/>
    </location>
</feature>
<dbReference type="PANTHER" id="PTHR30595">
    <property type="entry name" value="GLPR-RELATED TRANSCRIPTIONAL REPRESSOR"/>
    <property type="match status" value="1"/>
</dbReference>
<dbReference type="RefSeq" id="WP_120203112.1">
    <property type="nucleotide sequence ID" value="NZ_CP032514.1"/>
</dbReference>
<protein>
    <submittedName>
        <fullName evidence="3">AAA family ATPase</fullName>
    </submittedName>
</protein>
<proteinExistence type="predicted"/>
<dbReference type="Pfam" id="PF04326">
    <property type="entry name" value="SLFN_AlbA_2"/>
    <property type="match status" value="1"/>
</dbReference>
<dbReference type="Gene3D" id="3.30.950.30">
    <property type="entry name" value="Schlafen, AAA domain"/>
    <property type="match status" value="1"/>
</dbReference>
<reference evidence="3 4" key="1">
    <citation type="submission" date="2018-09" db="EMBL/GenBank/DDBJ databases">
        <authorList>
            <person name="Li J."/>
        </authorList>
    </citation>
    <scope>NUCLEOTIDE SEQUENCE [LARGE SCALE GENOMIC DNA]</scope>
    <source>
        <strain evidence="3 4">2129</strain>
    </source>
</reference>
<dbReference type="InterPro" id="IPR038475">
    <property type="entry name" value="RecG_C_sf"/>
</dbReference>
<name>A0ABM6Z1B1_9ACTO</name>
<dbReference type="SUPFAM" id="SSF46785">
    <property type="entry name" value="Winged helix' DNA-binding domain"/>
    <property type="match status" value="1"/>
</dbReference>
<dbReference type="Pfam" id="PF13749">
    <property type="entry name" value="HATPase_c_4"/>
    <property type="match status" value="1"/>
</dbReference>